<evidence type="ECO:0000259" key="8">
    <source>
        <dbReference type="PROSITE" id="PS51384"/>
    </source>
</evidence>
<dbReference type="InterPro" id="IPR001094">
    <property type="entry name" value="Flavdoxin-like"/>
</dbReference>
<dbReference type="EMBL" id="HG992341">
    <property type="protein sequence ID" value="CAE6805033.1"/>
    <property type="molecule type" value="Genomic_DNA"/>
</dbReference>
<dbReference type="EMBL" id="HG992341">
    <property type="protein sequence ID" value="CAE6805013.1"/>
    <property type="molecule type" value="Genomic_DNA"/>
</dbReference>
<dbReference type="GO" id="GO:0010181">
    <property type="term" value="F:FMN binding"/>
    <property type="evidence" value="ECO:0007669"/>
    <property type="project" value="InterPro"/>
</dbReference>
<evidence type="ECO:0000256" key="4">
    <source>
        <dbReference type="ARBA" id="ARBA00034078"/>
    </source>
</evidence>
<dbReference type="SUPFAM" id="SSF63380">
    <property type="entry name" value="Riboflavin synthase domain-like"/>
    <property type="match status" value="1"/>
</dbReference>
<dbReference type="PANTHER" id="PTHR47354">
    <property type="entry name" value="NADH OXIDOREDUCTASE HCR"/>
    <property type="match status" value="1"/>
</dbReference>
<dbReference type="FunFam" id="3.40.50.80:FF:000085">
    <property type="entry name" value="Iron-uptake factor"/>
    <property type="match status" value="1"/>
</dbReference>
<protein>
    <submittedName>
        <fullName evidence="10">Sulfite reductase [NADPH] flavoprotein alpha-component</fullName>
    </submittedName>
</protein>
<keyword evidence="11" id="KW-1185">Reference proteome</keyword>
<gene>
    <name evidence="10" type="primary">cysJ_1</name>
    <name evidence="10" type="ORF">CFBP1159_29780</name>
    <name evidence="9" type="ORF">XAC301_15540</name>
</gene>
<sequence length="590" mass="63467">MSSAASRVWLGNGLVLLALAVIVGWLAGLHEGAWWSAPTPHRWQLATLGLALYLGLCVVVLPRARKRVGAQRADASGVLIVWASQTGFARELAQRSVAALQSAGVGAHALPIEAVDGDQLARVPRLLCIVSTTGEGDTPDHAQAAERDWLAGDAQDLTAVQYAVLALGDRGYAHFCAVGRRIDDHLQARGATRLFERIEVDNADPRALQQWQRRLTELAPALATQPDWSLPTCTTWQLRERVHVNPGSAGAPIYRLRLTPCDGALPQWSAGDIAEIAPHHAQDAVESWLRRNHYDGAQHIDGRPLRDWLGGAQLPIDTDAALGIDVGAGASLSDSAGAGADADADADAEVRIDPTTDTGKGTDTATGTATGTGTTSPLGADALVRSLVTLPHRDYSLASIPEEGHAELLVREHRHADGSLGLGSGWLCAHAPIGAPIALRLRSNPGFHPPAPDQPMLLIGNGTGIAGLRAHLRARIAAGARRNWLLFGERNAAHDALYADELQQWQQDGWIERLDLVYSRDQPQPPHYVQHALAAAADRLRHWIDQDACIYVCGSLRGMAPELDHTLDSILGADVRQQLLRNGRYRRDVY</sequence>
<name>A0A8D6UXF4_9XANT</name>
<dbReference type="EMBL" id="HG992338">
    <property type="protein sequence ID" value="CAE6746112.1"/>
    <property type="molecule type" value="Genomic_DNA"/>
</dbReference>
<dbReference type="EMBL" id="HG992338">
    <property type="protein sequence ID" value="CAE6746090.1"/>
    <property type="molecule type" value="Genomic_DNA"/>
</dbReference>
<dbReference type="Pfam" id="PF00258">
    <property type="entry name" value="Flavodoxin_1"/>
    <property type="match status" value="1"/>
</dbReference>
<dbReference type="CDD" id="cd06200">
    <property type="entry name" value="SiR_like1"/>
    <property type="match status" value="1"/>
</dbReference>
<feature type="domain" description="FAD-binding FR-type" evidence="8">
    <location>
        <begin position="231"/>
        <end position="450"/>
    </location>
</feature>
<evidence type="ECO:0000313" key="10">
    <source>
        <dbReference type="EMBL" id="CAE6805033.1"/>
    </source>
</evidence>
<dbReference type="GO" id="GO:0016491">
    <property type="term" value="F:oxidoreductase activity"/>
    <property type="evidence" value="ECO:0007669"/>
    <property type="project" value="InterPro"/>
</dbReference>
<dbReference type="Pfam" id="PF00175">
    <property type="entry name" value="NAD_binding_1"/>
    <property type="match status" value="1"/>
</dbReference>
<organism evidence="10">
    <name type="scientific">Xanthomonas arboricola pv. corylina</name>
    <dbReference type="NCBI Taxonomy" id="487821"/>
    <lineage>
        <taxon>Bacteria</taxon>
        <taxon>Pseudomonadati</taxon>
        <taxon>Pseudomonadota</taxon>
        <taxon>Gammaproteobacteria</taxon>
        <taxon>Lysobacterales</taxon>
        <taxon>Lysobacteraceae</taxon>
        <taxon>Xanthomonas</taxon>
    </lineage>
</organism>
<evidence type="ECO:0000313" key="9">
    <source>
        <dbReference type="EMBL" id="CAE6746090.1"/>
    </source>
</evidence>
<dbReference type="PROSITE" id="PS51384">
    <property type="entry name" value="FAD_FR"/>
    <property type="match status" value="1"/>
</dbReference>
<dbReference type="Proteomes" id="UP000835243">
    <property type="component" value="Chromosome"/>
</dbReference>
<evidence type="ECO:0000256" key="6">
    <source>
        <dbReference type="SAM" id="Phobius"/>
    </source>
</evidence>
<feature type="domain" description="Flavodoxin-like" evidence="7">
    <location>
        <begin position="78"/>
        <end position="216"/>
    </location>
</feature>
<dbReference type="PANTHER" id="PTHR47354:SF5">
    <property type="entry name" value="PROTEIN RFBI"/>
    <property type="match status" value="1"/>
</dbReference>
<dbReference type="InterPro" id="IPR050415">
    <property type="entry name" value="MRET"/>
</dbReference>
<dbReference type="Gene3D" id="3.40.50.360">
    <property type="match status" value="1"/>
</dbReference>
<keyword evidence="6" id="KW-0812">Transmembrane</keyword>
<evidence type="ECO:0000256" key="1">
    <source>
        <dbReference type="ARBA" id="ARBA00022630"/>
    </source>
</evidence>
<dbReference type="SUPFAM" id="SSF52218">
    <property type="entry name" value="Flavoproteins"/>
    <property type="match status" value="1"/>
</dbReference>
<evidence type="ECO:0000259" key="7">
    <source>
        <dbReference type="PROSITE" id="PS50902"/>
    </source>
</evidence>
<evidence type="ECO:0000313" key="11">
    <source>
        <dbReference type="Proteomes" id="UP000835287"/>
    </source>
</evidence>
<dbReference type="PROSITE" id="PS50902">
    <property type="entry name" value="FLAVODOXIN_LIKE"/>
    <property type="match status" value="1"/>
</dbReference>
<accession>A0A8D6UXF4</accession>
<keyword evidence="2" id="KW-0288">FMN</keyword>
<dbReference type="InterPro" id="IPR029039">
    <property type="entry name" value="Flavoprotein-like_sf"/>
</dbReference>
<keyword evidence="1" id="KW-0285">Flavoprotein</keyword>
<evidence type="ECO:0000256" key="5">
    <source>
        <dbReference type="SAM" id="MobiDB-lite"/>
    </source>
</evidence>
<evidence type="ECO:0000256" key="2">
    <source>
        <dbReference type="ARBA" id="ARBA00022643"/>
    </source>
</evidence>
<keyword evidence="3" id="KW-0813">Transport</keyword>
<dbReference type="Gene3D" id="3.40.50.80">
    <property type="entry name" value="Nucleotide-binding domain of ferredoxin-NADP reductase (FNR) module"/>
    <property type="match status" value="1"/>
</dbReference>
<dbReference type="InterPro" id="IPR001709">
    <property type="entry name" value="Flavoprot_Pyr_Nucl_cyt_Rdtase"/>
</dbReference>
<dbReference type="InterPro" id="IPR017938">
    <property type="entry name" value="Riboflavin_synthase-like_b-brl"/>
</dbReference>
<dbReference type="AlphaFoldDB" id="A0A8D6UXF4"/>
<keyword evidence="6" id="KW-0472">Membrane</keyword>
<reference evidence="10 11" key="1">
    <citation type="submission" date="2021-02" db="EMBL/GenBank/DDBJ databases">
        <authorList>
            <person name="Pothier F. J."/>
        </authorList>
    </citation>
    <scope>NUCLEOTIDE SEQUENCE</scope>
    <source>
        <strain evidence="9 11">301</strain>
        <strain evidence="10">CFBP 1159</strain>
    </source>
</reference>
<dbReference type="InterPro" id="IPR039261">
    <property type="entry name" value="FNR_nucleotide-bd"/>
</dbReference>
<feature type="transmembrane region" description="Helical" evidence="6">
    <location>
        <begin position="9"/>
        <end position="28"/>
    </location>
</feature>
<dbReference type="PRINTS" id="PR00369">
    <property type="entry name" value="FLAVODOXIN"/>
</dbReference>
<dbReference type="InterPro" id="IPR001433">
    <property type="entry name" value="OxRdtase_FAD/NAD-bd"/>
</dbReference>
<feature type="region of interest" description="Disordered" evidence="5">
    <location>
        <begin position="333"/>
        <end position="376"/>
    </location>
</feature>
<keyword evidence="6" id="KW-1133">Transmembrane helix</keyword>
<comment type="cofactor">
    <cofactor evidence="4">
        <name>[2Fe-2S] cluster</name>
        <dbReference type="ChEBI" id="CHEBI:190135"/>
    </cofactor>
</comment>
<dbReference type="PRINTS" id="PR00371">
    <property type="entry name" value="FPNCR"/>
</dbReference>
<proteinExistence type="predicted"/>
<dbReference type="RefSeq" id="WP_053045594.1">
    <property type="nucleotide sequence ID" value="NZ_HG992338.1"/>
</dbReference>
<dbReference type="SUPFAM" id="SSF52343">
    <property type="entry name" value="Ferredoxin reductase-like, C-terminal NADP-linked domain"/>
    <property type="match status" value="1"/>
</dbReference>
<feature type="compositionally biased region" description="Low complexity" evidence="5">
    <location>
        <begin position="355"/>
        <end position="375"/>
    </location>
</feature>
<dbReference type="InterPro" id="IPR017927">
    <property type="entry name" value="FAD-bd_FR_type"/>
</dbReference>
<evidence type="ECO:0000256" key="3">
    <source>
        <dbReference type="ARBA" id="ARBA00022982"/>
    </source>
</evidence>
<dbReference type="Proteomes" id="UP000835287">
    <property type="component" value="Chromosome"/>
</dbReference>
<keyword evidence="3" id="KW-0249">Electron transport</keyword>
<dbReference type="InterPro" id="IPR008254">
    <property type="entry name" value="Flavodoxin/NO_synth"/>
</dbReference>
<feature type="transmembrane region" description="Helical" evidence="6">
    <location>
        <begin position="43"/>
        <end position="62"/>
    </location>
</feature>